<dbReference type="AlphaFoldDB" id="A0A6P1VWS8"/>
<dbReference type="EMBL" id="CP045997">
    <property type="protein sequence ID" value="QHV97563.1"/>
    <property type="molecule type" value="Genomic_DNA"/>
</dbReference>
<protein>
    <submittedName>
        <fullName evidence="1">Uncharacterized protein</fullName>
    </submittedName>
</protein>
<organism evidence="1 2">
    <name type="scientific">Spirosoma endbachense</name>
    <dbReference type="NCBI Taxonomy" id="2666025"/>
    <lineage>
        <taxon>Bacteria</taxon>
        <taxon>Pseudomonadati</taxon>
        <taxon>Bacteroidota</taxon>
        <taxon>Cytophagia</taxon>
        <taxon>Cytophagales</taxon>
        <taxon>Cytophagaceae</taxon>
        <taxon>Spirosoma</taxon>
    </lineage>
</organism>
<sequence length="118" mass="12994">MASVRIAQIGQTAVNQPFFEVVVNGKKYAFGVNQVGRVVFRSPAYLKQLGIYSAVAMGFEASPENVKIPLRLASDYSTIRDHRFPAFALGSGLAFVDAWSNSVGWKAIYPVIFQSFNE</sequence>
<reference evidence="1 2" key="1">
    <citation type="submission" date="2019-11" db="EMBL/GenBank/DDBJ databases">
        <title>Spirosoma endbachense sp. nov., isolated from a natural salt meadow.</title>
        <authorList>
            <person name="Rojas J."/>
            <person name="Ambika Manirajan B."/>
            <person name="Ratering S."/>
            <person name="Suarez C."/>
            <person name="Geissler-Plaum R."/>
            <person name="Schnell S."/>
        </authorList>
    </citation>
    <scope>NUCLEOTIDE SEQUENCE [LARGE SCALE GENOMIC DNA]</scope>
    <source>
        <strain evidence="1 2">I-24</strain>
    </source>
</reference>
<dbReference type="KEGG" id="senf:GJR95_22265"/>
<name>A0A6P1VWS8_9BACT</name>
<dbReference type="Proteomes" id="UP000464577">
    <property type="component" value="Chromosome"/>
</dbReference>
<gene>
    <name evidence="1" type="ORF">GJR95_22265</name>
</gene>
<accession>A0A6P1VWS8</accession>
<evidence type="ECO:0000313" key="2">
    <source>
        <dbReference type="Proteomes" id="UP000464577"/>
    </source>
</evidence>
<proteinExistence type="predicted"/>
<dbReference type="RefSeq" id="WP_162387974.1">
    <property type="nucleotide sequence ID" value="NZ_CP045997.1"/>
</dbReference>
<evidence type="ECO:0000313" key="1">
    <source>
        <dbReference type="EMBL" id="QHV97563.1"/>
    </source>
</evidence>
<keyword evidence="2" id="KW-1185">Reference proteome</keyword>